<dbReference type="PANTHER" id="PTHR39181:SF1">
    <property type="entry name" value="TYROSINE-PROTEIN PHOSPHATASE YWQE"/>
    <property type="match status" value="1"/>
</dbReference>
<comment type="similarity">
    <text evidence="1">Belongs to the metallo-dependent hydrolases superfamily. CpsB/CapC family.</text>
</comment>
<evidence type="ECO:0000256" key="4">
    <source>
        <dbReference type="ARBA" id="ARBA00051722"/>
    </source>
</evidence>
<dbReference type="AlphaFoldDB" id="A0A0P0GLD6"/>
<reference evidence="5 6" key="1">
    <citation type="journal article" date="2015" name="Science">
        <title>Genetic determinants of in vivo fitness and diet responsiveness in multiple human gut Bacteroides.</title>
        <authorList>
            <person name="Wu M."/>
            <person name="McNulty N.P."/>
            <person name="Rodionov D.A."/>
            <person name="Khoroshkin M.S."/>
            <person name="Griffin N.W."/>
            <person name="Cheng J."/>
            <person name="Latreille P."/>
            <person name="Kerstetter R.A."/>
            <person name="Terrapon N."/>
            <person name="Henrissat B."/>
            <person name="Osterman A.L."/>
            <person name="Gordon J.I."/>
        </authorList>
    </citation>
    <scope>NUCLEOTIDE SEQUENCE [LARGE SCALE GENOMIC DNA]</scope>
    <source>
        <strain evidence="5 6">WH2</strain>
    </source>
</reference>
<evidence type="ECO:0000256" key="1">
    <source>
        <dbReference type="ARBA" id="ARBA00005750"/>
    </source>
</evidence>
<dbReference type="PANTHER" id="PTHR39181">
    <property type="entry name" value="TYROSINE-PROTEIN PHOSPHATASE YWQE"/>
    <property type="match status" value="1"/>
</dbReference>
<keyword evidence="3 5" id="KW-0378">Hydrolase</keyword>
<evidence type="ECO:0000256" key="3">
    <source>
        <dbReference type="ARBA" id="ARBA00022801"/>
    </source>
</evidence>
<dbReference type="Gene3D" id="3.20.20.140">
    <property type="entry name" value="Metal-dependent hydrolases"/>
    <property type="match status" value="1"/>
</dbReference>
<evidence type="ECO:0000313" key="6">
    <source>
        <dbReference type="Proteomes" id="UP000061809"/>
    </source>
</evidence>
<dbReference type="RefSeq" id="WP_029428254.1">
    <property type="nucleotide sequence ID" value="NZ_CP012801.1"/>
</dbReference>
<dbReference type="GO" id="GO:0030145">
    <property type="term" value="F:manganese ion binding"/>
    <property type="evidence" value="ECO:0007669"/>
    <property type="project" value="InterPro"/>
</dbReference>
<dbReference type="EC" id="3.1.3.48" evidence="2"/>
<dbReference type="PIRSF" id="PIRSF016557">
    <property type="entry name" value="Caps_synth_CpsB"/>
    <property type="match status" value="1"/>
</dbReference>
<name>A0A0P0GLD6_9BACE</name>
<gene>
    <name evidence="5" type="primary">ywqE_2</name>
    <name evidence="5" type="ORF">BcellWH2_01419</name>
</gene>
<dbReference type="SUPFAM" id="SSF89550">
    <property type="entry name" value="PHP domain-like"/>
    <property type="match status" value="1"/>
</dbReference>
<evidence type="ECO:0000256" key="2">
    <source>
        <dbReference type="ARBA" id="ARBA00013064"/>
    </source>
</evidence>
<dbReference type="InterPro" id="IPR016195">
    <property type="entry name" value="Pol/histidinol_Pase-like"/>
</dbReference>
<dbReference type="EMBL" id="CP012801">
    <property type="protein sequence ID" value="ALJ58680.1"/>
    <property type="molecule type" value="Genomic_DNA"/>
</dbReference>
<protein>
    <recommendedName>
        <fullName evidence="2">protein-tyrosine-phosphatase</fullName>
        <ecNumber evidence="2">3.1.3.48</ecNumber>
    </recommendedName>
</protein>
<comment type="catalytic activity">
    <reaction evidence="4">
        <text>O-phospho-L-tyrosyl-[protein] + H2O = L-tyrosyl-[protein] + phosphate</text>
        <dbReference type="Rhea" id="RHEA:10684"/>
        <dbReference type="Rhea" id="RHEA-COMP:10136"/>
        <dbReference type="Rhea" id="RHEA-COMP:20101"/>
        <dbReference type="ChEBI" id="CHEBI:15377"/>
        <dbReference type="ChEBI" id="CHEBI:43474"/>
        <dbReference type="ChEBI" id="CHEBI:46858"/>
        <dbReference type="ChEBI" id="CHEBI:61978"/>
        <dbReference type="EC" id="3.1.3.48"/>
    </reaction>
</comment>
<evidence type="ECO:0000313" key="5">
    <source>
        <dbReference type="EMBL" id="ALJ58680.1"/>
    </source>
</evidence>
<dbReference type="Proteomes" id="UP000061809">
    <property type="component" value="Chromosome"/>
</dbReference>
<dbReference type="Pfam" id="PF19567">
    <property type="entry name" value="CpsB_CapC"/>
    <property type="match status" value="1"/>
</dbReference>
<dbReference type="KEGG" id="bcel:BcellWH2_01419"/>
<accession>A0A0P0GLD6</accession>
<sequence length="249" mass="28570">MWPFSKSQPVAASGILCEMTDYHSHILPGVDDGVKTMNESLQILAEMKHQGVRKVWFTPHIMEDIPNTNAGLRERFQELKEKFRKPEDAYCGTVELNLAAEYMMDNLFAERLEADDLLPIYEGGYRYLLVETTGFTPPMNLLPVLKRIQTKGYRPLLAHPERYLYMGTSYYCMLKQEQIAFQLNLPSLTGAYGTYIQKKAVSLLKAGMYDLTGTDTHSSKHFKEWLGTRIGSRDRDMLWAHFPACRDGL</sequence>
<organism evidence="5 6">
    <name type="scientific">Bacteroides cellulosilyticus</name>
    <dbReference type="NCBI Taxonomy" id="246787"/>
    <lineage>
        <taxon>Bacteria</taxon>
        <taxon>Pseudomonadati</taxon>
        <taxon>Bacteroidota</taxon>
        <taxon>Bacteroidia</taxon>
        <taxon>Bacteroidales</taxon>
        <taxon>Bacteroidaceae</taxon>
        <taxon>Bacteroides</taxon>
    </lineage>
</organism>
<dbReference type="GO" id="GO:0004725">
    <property type="term" value="F:protein tyrosine phosphatase activity"/>
    <property type="evidence" value="ECO:0007669"/>
    <property type="project" value="UniProtKB-EC"/>
</dbReference>
<proteinExistence type="inferred from homology"/>
<dbReference type="InterPro" id="IPR016667">
    <property type="entry name" value="Caps_polysacc_synth_CpsB/CapC"/>
</dbReference>